<dbReference type="CDD" id="cd00156">
    <property type="entry name" value="REC"/>
    <property type="match status" value="1"/>
</dbReference>
<dbReference type="PROSITE" id="PS50110">
    <property type="entry name" value="RESPONSE_REGULATORY"/>
    <property type="match status" value="1"/>
</dbReference>
<sequence>MNKSPVHILLAEEDSFLGEIYKKKLEALGYKVTQVQNGEACVKEVEKKIPRIVVLDLLLPKLDGFAVLDILKKSAKTKHIPIIIFTHLGQKEDVKKALHLGAHDYILKHHARPEDLIHKIEEILKR</sequence>
<dbReference type="EMBL" id="MFPX01000018">
    <property type="protein sequence ID" value="OGH66422.1"/>
    <property type="molecule type" value="Genomic_DNA"/>
</dbReference>
<evidence type="ECO:0000256" key="2">
    <source>
        <dbReference type="PROSITE-ProRule" id="PRU00169"/>
    </source>
</evidence>
<gene>
    <name evidence="4" type="ORF">A3B90_00220</name>
</gene>
<comment type="caution">
    <text evidence="4">The sequence shown here is derived from an EMBL/GenBank/DDBJ whole genome shotgun (WGS) entry which is preliminary data.</text>
</comment>
<dbReference type="Gene3D" id="3.40.50.2300">
    <property type="match status" value="1"/>
</dbReference>
<organism evidence="4 5">
    <name type="scientific">Candidatus Magasanikbacteria bacterium RIFCSPHIGHO2_02_FULL_41_13</name>
    <dbReference type="NCBI Taxonomy" id="1798676"/>
    <lineage>
        <taxon>Bacteria</taxon>
        <taxon>Candidatus Magasanikiibacteriota</taxon>
    </lineage>
</organism>
<feature type="modified residue" description="4-aspartylphosphate" evidence="2">
    <location>
        <position position="56"/>
    </location>
</feature>
<dbReference type="STRING" id="1798676.A3B90_00220"/>
<dbReference type="SUPFAM" id="SSF52172">
    <property type="entry name" value="CheY-like"/>
    <property type="match status" value="1"/>
</dbReference>
<proteinExistence type="predicted"/>
<dbReference type="PANTHER" id="PTHR44591:SF3">
    <property type="entry name" value="RESPONSE REGULATORY DOMAIN-CONTAINING PROTEIN"/>
    <property type="match status" value="1"/>
</dbReference>
<dbReference type="InterPro" id="IPR050595">
    <property type="entry name" value="Bact_response_regulator"/>
</dbReference>
<feature type="domain" description="Response regulatory" evidence="3">
    <location>
        <begin position="7"/>
        <end position="123"/>
    </location>
</feature>
<dbReference type="InterPro" id="IPR011006">
    <property type="entry name" value="CheY-like_superfamily"/>
</dbReference>
<dbReference type="Pfam" id="PF00072">
    <property type="entry name" value="Response_reg"/>
    <property type="match status" value="1"/>
</dbReference>
<name>A0A1F6M433_9BACT</name>
<evidence type="ECO:0000259" key="3">
    <source>
        <dbReference type="PROSITE" id="PS50110"/>
    </source>
</evidence>
<evidence type="ECO:0000256" key="1">
    <source>
        <dbReference type="ARBA" id="ARBA00022553"/>
    </source>
</evidence>
<dbReference type="AlphaFoldDB" id="A0A1F6M433"/>
<dbReference type="Proteomes" id="UP000178742">
    <property type="component" value="Unassembled WGS sequence"/>
</dbReference>
<dbReference type="GO" id="GO:0000160">
    <property type="term" value="P:phosphorelay signal transduction system"/>
    <property type="evidence" value="ECO:0007669"/>
    <property type="project" value="InterPro"/>
</dbReference>
<protein>
    <recommendedName>
        <fullName evidence="3">Response regulatory domain-containing protein</fullName>
    </recommendedName>
</protein>
<accession>A0A1F6M433</accession>
<dbReference type="PANTHER" id="PTHR44591">
    <property type="entry name" value="STRESS RESPONSE REGULATOR PROTEIN 1"/>
    <property type="match status" value="1"/>
</dbReference>
<dbReference type="InterPro" id="IPR001789">
    <property type="entry name" value="Sig_transdc_resp-reg_receiver"/>
</dbReference>
<reference evidence="4 5" key="1">
    <citation type="journal article" date="2016" name="Nat. Commun.">
        <title>Thousands of microbial genomes shed light on interconnected biogeochemical processes in an aquifer system.</title>
        <authorList>
            <person name="Anantharaman K."/>
            <person name="Brown C.T."/>
            <person name="Hug L.A."/>
            <person name="Sharon I."/>
            <person name="Castelle C.J."/>
            <person name="Probst A.J."/>
            <person name="Thomas B.C."/>
            <person name="Singh A."/>
            <person name="Wilkins M.J."/>
            <person name="Karaoz U."/>
            <person name="Brodie E.L."/>
            <person name="Williams K.H."/>
            <person name="Hubbard S.S."/>
            <person name="Banfield J.F."/>
        </authorList>
    </citation>
    <scope>NUCLEOTIDE SEQUENCE [LARGE SCALE GENOMIC DNA]</scope>
</reference>
<evidence type="ECO:0000313" key="4">
    <source>
        <dbReference type="EMBL" id="OGH66422.1"/>
    </source>
</evidence>
<dbReference type="SMART" id="SM00448">
    <property type="entry name" value="REC"/>
    <property type="match status" value="1"/>
</dbReference>
<keyword evidence="1 2" id="KW-0597">Phosphoprotein</keyword>
<evidence type="ECO:0000313" key="5">
    <source>
        <dbReference type="Proteomes" id="UP000178742"/>
    </source>
</evidence>